<dbReference type="InterPro" id="IPR007182">
    <property type="entry name" value="MnhB"/>
</dbReference>
<protein>
    <submittedName>
        <fullName evidence="8">Monovalent cation/H+ antiporter subunit B</fullName>
    </submittedName>
</protein>
<dbReference type="Pfam" id="PF04039">
    <property type="entry name" value="MnhB"/>
    <property type="match status" value="1"/>
</dbReference>
<dbReference type="GO" id="GO:0005886">
    <property type="term" value="C:plasma membrane"/>
    <property type="evidence" value="ECO:0007669"/>
    <property type="project" value="UniProtKB-SubCell"/>
</dbReference>
<evidence type="ECO:0000259" key="7">
    <source>
        <dbReference type="Pfam" id="PF04039"/>
    </source>
</evidence>
<keyword evidence="2" id="KW-1003">Cell membrane</keyword>
<name>M1PV52_9ZZZZ</name>
<reference evidence="8" key="1">
    <citation type="journal article" date="2013" name="Syst. Appl. Microbiol.">
        <title>New insights into the archaeal diversity of a hypersaline microbial mat obtained by a metagenomic approach.</title>
        <authorList>
            <person name="Lopez-Lopez A."/>
            <person name="Richter M."/>
            <person name="Pena A."/>
            <person name="Tamames J."/>
            <person name="Rossello-Mora R."/>
        </authorList>
    </citation>
    <scope>NUCLEOTIDE SEQUENCE</scope>
</reference>
<evidence type="ECO:0000256" key="6">
    <source>
        <dbReference type="SAM" id="Phobius"/>
    </source>
</evidence>
<feature type="transmembrane region" description="Helical" evidence="6">
    <location>
        <begin position="123"/>
        <end position="144"/>
    </location>
</feature>
<organism evidence="8">
    <name type="scientific">uncultured organism</name>
    <dbReference type="NCBI Taxonomy" id="155900"/>
    <lineage>
        <taxon>unclassified sequences</taxon>
        <taxon>environmental samples</taxon>
    </lineage>
</organism>
<accession>M1PV52</accession>
<evidence type="ECO:0000256" key="5">
    <source>
        <dbReference type="ARBA" id="ARBA00023136"/>
    </source>
</evidence>
<dbReference type="NCBIfam" id="NF006248">
    <property type="entry name" value="PRK08386.1"/>
    <property type="match status" value="1"/>
</dbReference>
<evidence type="ECO:0000256" key="4">
    <source>
        <dbReference type="ARBA" id="ARBA00022989"/>
    </source>
</evidence>
<keyword evidence="4 6" id="KW-1133">Transmembrane helix</keyword>
<dbReference type="EMBL" id="JX684078">
    <property type="protein sequence ID" value="AGF92979.1"/>
    <property type="molecule type" value="Genomic_DNA"/>
</dbReference>
<feature type="transmembrane region" description="Helical" evidence="6">
    <location>
        <begin position="39"/>
        <end position="59"/>
    </location>
</feature>
<dbReference type="PANTHER" id="PTHR33932:SF4">
    <property type="entry name" value="NA(+)_H(+) ANTIPORTER SUBUNIT B"/>
    <property type="match status" value="1"/>
</dbReference>
<feature type="transmembrane region" description="Helical" evidence="6">
    <location>
        <begin position="71"/>
        <end position="94"/>
    </location>
</feature>
<proteinExistence type="predicted"/>
<evidence type="ECO:0000256" key="1">
    <source>
        <dbReference type="ARBA" id="ARBA00004651"/>
    </source>
</evidence>
<feature type="domain" description="Na+/H+ antiporter MnhB subunit-related protein" evidence="7">
    <location>
        <begin position="8"/>
        <end position="137"/>
    </location>
</feature>
<sequence>MNWEMSRVVKTVTNVLVVPIAVFGIYLIIHGHLTPGGGFQGGAVVASSMALLIVAYGSLGHHKDDLSSLESTGLTLFILLAFIGIGFTVFYNYMAGSGVLFNERVPDAVANAGNINTGGTVTLMNIAVGMEVSAALSLILWMMGKRTGSMEAKK</sequence>
<dbReference type="PANTHER" id="PTHR33932">
    <property type="entry name" value="NA(+)/H(+) ANTIPORTER SUBUNIT B"/>
    <property type="match status" value="1"/>
</dbReference>
<dbReference type="InterPro" id="IPR050622">
    <property type="entry name" value="CPA3_antiporter_subunitB"/>
</dbReference>
<evidence type="ECO:0000256" key="2">
    <source>
        <dbReference type="ARBA" id="ARBA00022475"/>
    </source>
</evidence>
<evidence type="ECO:0000313" key="8">
    <source>
        <dbReference type="EMBL" id="AGF92979.1"/>
    </source>
</evidence>
<comment type="subcellular location">
    <subcellularLocation>
        <location evidence="1">Cell membrane</location>
        <topology evidence="1">Multi-pass membrane protein</topology>
    </subcellularLocation>
</comment>
<keyword evidence="5 6" id="KW-0472">Membrane</keyword>
<keyword evidence="3 6" id="KW-0812">Transmembrane</keyword>
<evidence type="ECO:0000256" key="3">
    <source>
        <dbReference type="ARBA" id="ARBA00022692"/>
    </source>
</evidence>
<feature type="transmembrane region" description="Helical" evidence="6">
    <location>
        <begin position="12"/>
        <end position="33"/>
    </location>
</feature>
<gene>
    <name evidence="8" type="ORF">FLSS-6_0034</name>
</gene>
<dbReference type="AlphaFoldDB" id="M1PV52"/>